<dbReference type="AlphaFoldDB" id="A0A2T3N0B9"/>
<evidence type="ECO:0000313" key="1">
    <source>
        <dbReference type="EMBL" id="PSW05596.1"/>
    </source>
</evidence>
<proteinExistence type="predicted"/>
<accession>A0A2T3N0B9</accession>
<reference evidence="1 2" key="1">
    <citation type="submission" date="2018-03" db="EMBL/GenBank/DDBJ databases">
        <title>Whole genome sequencing of Histamine producing bacteria.</title>
        <authorList>
            <person name="Butler K."/>
        </authorList>
    </citation>
    <scope>NUCLEOTIDE SEQUENCE [LARGE SCALE GENOMIC DNA]</scope>
    <source>
        <strain evidence="1 2">DSM 16190</strain>
    </source>
</reference>
<dbReference type="Gene3D" id="1.10.1660.10">
    <property type="match status" value="1"/>
</dbReference>
<organism evidence="1 2">
    <name type="scientific">Photobacterium lipolyticum</name>
    <dbReference type="NCBI Taxonomy" id="266810"/>
    <lineage>
        <taxon>Bacteria</taxon>
        <taxon>Pseudomonadati</taxon>
        <taxon>Pseudomonadota</taxon>
        <taxon>Gammaproteobacteria</taxon>
        <taxon>Vibrionales</taxon>
        <taxon>Vibrionaceae</taxon>
        <taxon>Photobacterium</taxon>
    </lineage>
</organism>
<keyword evidence="2" id="KW-1185">Reference proteome</keyword>
<dbReference type="OrthoDB" id="9799091at2"/>
<dbReference type="Proteomes" id="UP000240904">
    <property type="component" value="Unassembled WGS sequence"/>
</dbReference>
<gene>
    <name evidence="1" type="ORF">C9I89_07525</name>
</gene>
<dbReference type="Pfam" id="PF13591">
    <property type="entry name" value="MerR_2"/>
    <property type="match status" value="1"/>
</dbReference>
<sequence>MTERLTPNQLTITIIAEHEPTLTLVELCRACGTHPEWVIALVEEGILDPQGDRPIHWRFETTCLRRARRAQRMEQDLGLNLPGIAVALDLLDEVERLQRKLDSQM</sequence>
<evidence type="ECO:0000313" key="2">
    <source>
        <dbReference type="Proteomes" id="UP000240904"/>
    </source>
</evidence>
<dbReference type="RefSeq" id="WP_107282749.1">
    <property type="nucleotide sequence ID" value="NZ_PYMC01000004.1"/>
</dbReference>
<comment type="caution">
    <text evidence="1">The sequence shown here is derived from an EMBL/GenBank/DDBJ whole genome shotgun (WGS) entry which is preliminary data.</text>
</comment>
<dbReference type="EMBL" id="PYMC01000004">
    <property type="protein sequence ID" value="PSW05596.1"/>
    <property type="molecule type" value="Genomic_DNA"/>
</dbReference>
<name>A0A2T3N0B9_9GAMM</name>
<protein>
    <submittedName>
        <fullName evidence="1">MerR family transcriptional regulator</fullName>
    </submittedName>
</protein>